<evidence type="ECO:0000313" key="4">
    <source>
        <dbReference type="EMBL" id="CKT59297.1"/>
    </source>
</evidence>
<evidence type="ECO:0000313" key="10">
    <source>
        <dbReference type="Proteomes" id="UP000050164"/>
    </source>
</evidence>
<evidence type="ECO:0000313" key="7">
    <source>
        <dbReference type="Proteomes" id="UP000038802"/>
    </source>
</evidence>
<reference evidence="1 11" key="4">
    <citation type="submission" date="2017-10" db="EMBL/GenBank/DDBJ databases">
        <title>Clinical isolate obtained from a human patient with meningeal tuberculosis in michoacan, Mexico.</title>
        <authorList>
            <person name="Guillen-Nepita A.L."/>
            <person name="Negrete-Paz A.M."/>
            <person name="Vazquez-Marrufo G."/>
            <person name="Cruz-Hernandez A."/>
            <person name="Fresia P."/>
            <person name="Naya H."/>
            <person name="Vazquez-Garciduenas M.S."/>
        </authorList>
    </citation>
    <scope>NUCLEOTIDE SEQUENCE [LARGE SCALE GENOMIC DNA]</scope>
    <source>
        <strain evidence="11">Beijing/MYC004</strain>
        <strain evidence="1">MYC004</strain>
    </source>
</reference>
<accession>A0A0U0UAH7</accession>
<dbReference type="Proteomes" id="UP000049023">
    <property type="component" value="Unassembled WGS sequence"/>
</dbReference>
<evidence type="ECO:0000313" key="3">
    <source>
        <dbReference type="EMBL" id="CKT50467.1"/>
    </source>
</evidence>
<evidence type="ECO:0000313" key="1">
    <source>
        <dbReference type="EMBL" id="AUS50980.1"/>
    </source>
</evidence>
<dbReference type="EMBL" id="CSAE01001288">
    <property type="protein sequence ID" value="COX47306.1"/>
    <property type="molecule type" value="Genomic_DNA"/>
</dbReference>
<dbReference type="EMBL" id="CNFU01001614">
    <property type="protein sequence ID" value="CKT59297.1"/>
    <property type="molecule type" value="Genomic_DNA"/>
</dbReference>
<evidence type="ECO:0000313" key="6">
    <source>
        <dbReference type="EMBL" id="COY90365.1"/>
    </source>
</evidence>
<sequence>MLGHAQNFADDHDRQLRAIASYDVHNPGLLSEPIQEIDRGLFDQIA</sequence>
<evidence type="ECO:0000313" key="11">
    <source>
        <dbReference type="Proteomes" id="UP000236349"/>
    </source>
</evidence>
<evidence type="ECO:0000313" key="5">
    <source>
        <dbReference type="EMBL" id="COX47306.1"/>
    </source>
</evidence>
<reference evidence="6" key="3">
    <citation type="submission" date="2015-03" db="EMBL/GenBank/DDBJ databases">
        <authorList>
            <consortium name="Pathogen Informatics"/>
            <person name="Murphy D."/>
        </authorList>
    </citation>
    <scope>NUCLEOTIDE SEQUENCE</scope>
    <source>
        <strain evidence="6">N09902308</strain>
    </source>
</reference>
<dbReference type="Proteomes" id="UP000236349">
    <property type="component" value="Chromosome"/>
</dbReference>
<dbReference type="Proteomes" id="UP000039021">
    <property type="component" value="Unassembled WGS sequence"/>
</dbReference>
<organism evidence="5 7">
    <name type="scientific">Mycobacterium tuberculosis</name>
    <dbReference type="NCBI Taxonomy" id="1773"/>
    <lineage>
        <taxon>Bacteria</taxon>
        <taxon>Bacillati</taxon>
        <taxon>Actinomycetota</taxon>
        <taxon>Actinomycetes</taxon>
        <taxon>Mycobacteriales</taxon>
        <taxon>Mycobacteriaceae</taxon>
        <taxon>Mycobacterium</taxon>
        <taxon>Mycobacterium tuberculosis complex</taxon>
    </lineage>
</organism>
<name>A0A0U0UAH7_MYCTX</name>
<proteinExistence type="predicted"/>
<evidence type="ECO:0000313" key="9">
    <source>
        <dbReference type="Proteomes" id="UP000049023"/>
    </source>
</evidence>
<dbReference type="EMBL" id="CNFU01000628">
    <property type="protein sequence ID" value="CKS22506.1"/>
    <property type="molecule type" value="Genomic_DNA"/>
</dbReference>
<reference evidence="5" key="1">
    <citation type="submission" date="2015-03" db="EMBL/GenBank/DDBJ databases">
        <authorList>
            <person name="Murphy D."/>
        </authorList>
    </citation>
    <scope>NUCLEOTIDE SEQUENCE [LARGE SCALE GENOMIC DNA]</scope>
    <source>
        <strain evidence="5">K00500041</strain>
    </source>
</reference>
<dbReference type="AlphaFoldDB" id="A0A0U0UAH7"/>
<evidence type="ECO:0000313" key="8">
    <source>
        <dbReference type="Proteomes" id="UP000039021"/>
    </source>
</evidence>
<protein>
    <submittedName>
        <fullName evidence="5">Uncharacterized protein</fullName>
    </submittedName>
</protein>
<dbReference type="Proteomes" id="UP000050164">
    <property type="component" value="Unassembled WGS sequence"/>
</dbReference>
<reference evidence="7 8" key="2">
    <citation type="submission" date="2015-03" db="EMBL/GenBank/DDBJ databases">
        <authorList>
            <consortium name="Pathogen Informatics"/>
        </authorList>
    </citation>
    <scope>NUCLEOTIDE SEQUENCE [LARGE SCALE GENOMIC DNA]</scope>
    <source>
        <strain evidence="3 10">Bir 185</strain>
        <strain evidence="2 9">Bir 187</strain>
        <strain evidence="7">K00500041</strain>
        <strain evidence="8">N09902308</strain>
    </source>
</reference>
<dbReference type="EMBL" id="CNFT01001662">
    <property type="protein sequence ID" value="CKT50467.1"/>
    <property type="molecule type" value="Genomic_DNA"/>
</dbReference>
<dbReference type="EMBL" id="CP024614">
    <property type="protein sequence ID" value="AUS50980.1"/>
    <property type="molecule type" value="Genomic_DNA"/>
</dbReference>
<evidence type="ECO:0000313" key="2">
    <source>
        <dbReference type="EMBL" id="CKS22506.1"/>
    </source>
</evidence>
<dbReference type="EMBL" id="CSBK01001605">
    <property type="protein sequence ID" value="COY90365.1"/>
    <property type="molecule type" value="Genomic_DNA"/>
</dbReference>
<gene>
    <name evidence="1" type="ORF">CAB90_02091</name>
    <name evidence="5" type="ORF">ERS007703_05271</name>
    <name evidence="6" type="ORF">ERS007739_03191</name>
    <name evidence="3" type="ORF">ERS027659_04505</name>
    <name evidence="2" type="ORF">ERS027661_02773</name>
    <name evidence="4" type="ORF">ERS027661_04550</name>
</gene>
<dbReference type="Proteomes" id="UP000038802">
    <property type="component" value="Unassembled WGS sequence"/>
</dbReference>